<dbReference type="Pfam" id="PF08685">
    <property type="entry name" value="GON"/>
    <property type="match status" value="2"/>
</dbReference>
<evidence type="ECO:0000313" key="5">
    <source>
        <dbReference type="RefSeq" id="XP_035658048.1"/>
    </source>
</evidence>
<sequence>MTEQSPALQHTDDDDADHKPTSCAEAKSVRSNTNDGEYTLYPFSTDSDVSLRVYCHDMASEKPKEFLTLPSGPDENYAIFFGDRLQPFARRGTTKFSKLRIQFHTSRIEVIGNDYTFAQTTGPNDVAYGHAGDCYTAAQGCAKGTFKVDLIGTGLELAPEVHWAMGPTYPGYLTINDMFISEDRKPLADVVDGVVTAGPMERKYI</sequence>
<dbReference type="RefSeq" id="XP_035658048.1">
    <property type="nucleotide sequence ID" value="XM_035802155.1"/>
</dbReference>
<reference evidence="5" key="2">
    <citation type="submission" date="2025-08" db="UniProtKB">
        <authorList>
            <consortium name="RefSeq"/>
        </authorList>
    </citation>
    <scope>IDENTIFICATION</scope>
    <source>
        <strain evidence="5">S238N-H82</strain>
        <tissue evidence="5">Testes</tissue>
    </source>
</reference>
<dbReference type="InterPro" id="IPR012314">
    <property type="entry name" value="Pept_M12B_GON-ADAMTSs"/>
</dbReference>
<reference evidence="4" key="1">
    <citation type="journal article" date="2020" name="Nat. Ecol. Evol.">
        <title>Deeply conserved synteny resolves early events in vertebrate evolution.</title>
        <authorList>
            <person name="Simakov O."/>
            <person name="Marletaz F."/>
            <person name="Yue J.X."/>
            <person name="O'Connell B."/>
            <person name="Jenkins J."/>
            <person name="Brandt A."/>
            <person name="Calef R."/>
            <person name="Tung C.H."/>
            <person name="Huang T.K."/>
            <person name="Schmutz J."/>
            <person name="Satoh N."/>
            <person name="Yu J.K."/>
            <person name="Putnam N.H."/>
            <person name="Green R.E."/>
            <person name="Rokhsar D.S."/>
        </authorList>
    </citation>
    <scope>NUCLEOTIDE SEQUENCE [LARGE SCALE GENOMIC DNA]</scope>
    <source>
        <strain evidence="4">S238N-H82</strain>
    </source>
</reference>
<organism evidence="4 5">
    <name type="scientific">Branchiostoma floridae</name>
    <name type="common">Florida lancelet</name>
    <name type="synonym">Amphioxus</name>
    <dbReference type="NCBI Taxonomy" id="7739"/>
    <lineage>
        <taxon>Eukaryota</taxon>
        <taxon>Metazoa</taxon>
        <taxon>Chordata</taxon>
        <taxon>Cephalochordata</taxon>
        <taxon>Leptocardii</taxon>
        <taxon>Amphioxiformes</taxon>
        <taxon>Branchiostomatidae</taxon>
        <taxon>Branchiostoma</taxon>
    </lineage>
</organism>
<dbReference type="AlphaFoldDB" id="A0A9J7KGM7"/>
<dbReference type="OrthoDB" id="5855429at2759"/>
<dbReference type="GeneID" id="118403439"/>
<dbReference type="Proteomes" id="UP000001554">
    <property type="component" value="Chromosome 16"/>
</dbReference>
<keyword evidence="1" id="KW-0479">Metal-binding</keyword>
<feature type="region of interest" description="Disordered" evidence="2">
    <location>
        <begin position="1"/>
        <end position="30"/>
    </location>
</feature>
<dbReference type="GO" id="GO:0008270">
    <property type="term" value="F:zinc ion binding"/>
    <property type="evidence" value="ECO:0007669"/>
    <property type="project" value="InterPro"/>
</dbReference>
<dbReference type="OMA" id="ISITCAG"/>
<protein>
    <submittedName>
        <fullName evidence="5">A disintegrin and metalloproteinase with thrombospondin motifs 9-like</fullName>
    </submittedName>
</protein>
<keyword evidence="4" id="KW-1185">Reference proteome</keyword>
<evidence type="ECO:0000259" key="3">
    <source>
        <dbReference type="PROSITE" id="PS51046"/>
    </source>
</evidence>
<gene>
    <name evidence="5" type="primary">LOC118403439</name>
</gene>
<evidence type="ECO:0000256" key="1">
    <source>
        <dbReference type="ARBA" id="ARBA00022723"/>
    </source>
</evidence>
<evidence type="ECO:0000256" key="2">
    <source>
        <dbReference type="SAM" id="MobiDB-lite"/>
    </source>
</evidence>
<dbReference type="GO" id="GO:0004222">
    <property type="term" value="F:metalloendopeptidase activity"/>
    <property type="evidence" value="ECO:0007669"/>
    <property type="project" value="InterPro"/>
</dbReference>
<dbReference type="KEGG" id="bfo:118403439"/>
<proteinExistence type="predicted"/>
<accession>A0A9J7KGM7</accession>
<name>A0A9J7KGM7_BRAFL</name>
<evidence type="ECO:0000313" key="4">
    <source>
        <dbReference type="Proteomes" id="UP000001554"/>
    </source>
</evidence>
<dbReference type="PROSITE" id="PS51046">
    <property type="entry name" value="GON"/>
    <property type="match status" value="1"/>
</dbReference>
<feature type="domain" description="GON" evidence="3">
    <location>
        <begin position="19"/>
        <end position="205"/>
    </location>
</feature>